<dbReference type="GO" id="GO:0017148">
    <property type="term" value="P:negative regulation of translation"/>
    <property type="evidence" value="ECO:0007669"/>
    <property type="project" value="TreeGrafter"/>
</dbReference>
<dbReference type="NCBIfam" id="TIGR00090">
    <property type="entry name" value="rsfS_iojap_ybeB"/>
    <property type="match status" value="1"/>
</dbReference>
<protein>
    <submittedName>
        <fullName evidence="1">Iojap family protein</fullName>
    </submittedName>
</protein>
<keyword evidence="2" id="KW-1185">Reference proteome</keyword>
<organism evidence="1 2">
    <name type="scientific">Nitzschia inconspicua</name>
    <dbReference type="NCBI Taxonomy" id="303405"/>
    <lineage>
        <taxon>Eukaryota</taxon>
        <taxon>Sar</taxon>
        <taxon>Stramenopiles</taxon>
        <taxon>Ochrophyta</taxon>
        <taxon>Bacillariophyta</taxon>
        <taxon>Bacillariophyceae</taxon>
        <taxon>Bacillariophycidae</taxon>
        <taxon>Bacillariales</taxon>
        <taxon>Bacillariaceae</taxon>
        <taxon>Nitzschia</taxon>
    </lineage>
</organism>
<sequence length="265" mass="28729">MSGFSLSILSTSMQLLCFAFAAIICASFSNAWINVPLPLPSGNDLSPCHSINNHYHRALHQHQQPSLTHNYLSSSSCSTTALFKVDKSKDMIDFIEEPRNSKELVGDITVGPPETDDLADLVLTMVRAADARKAENIVALRVSKVSTVTSFIVIVTGNSRPQNQAIAASIKNDVEELYGLLPGSTGVPEGSPESGWTVLDYGSVMVHVMTPKSRLFYNVEGQWKDKGAEYMNLADVVLPNTVPIDSGAKAGTMQGIPKEDDPFWS</sequence>
<dbReference type="EMBL" id="JAGRRH010000004">
    <property type="protein sequence ID" value="KAG7371123.1"/>
    <property type="molecule type" value="Genomic_DNA"/>
</dbReference>
<dbReference type="Proteomes" id="UP000693970">
    <property type="component" value="Unassembled WGS sequence"/>
</dbReference>
<proteinExistence type="inferred from homology"/>
<dbReference type="InterPro" id="IPR004394">
    <property type="entry name" value="Iojap/RsfS/C7orf30"/>
</dbReference>
<reference evidence="1" key="1">
    <citation type="journal article" date="2021" name="Sci. Rep.">
        <title>Diploid genomic architecture of Nitzschia inconspicua, an elite biomass production diatom.</title>
        <authorList>
            <person name="Oliver A."/>
            <person name="Podell S."/>
            <person name="Pinowska A."/>
            <person name="Traller J.C."/>
            <person name="Smith S.R."/>
            <person name="McClure R."/>
            <person name="Beliaev A."/>
            <person name="Bohutskyi P."/>
            <person name="Hill E.A."/>
            <person name="Rabines A."/>
            <person name="Zheng H."/>
            <person name="Allen L.Z."/>
            <person name="Kuo A."/>
            <person name="Grigoriev I.V."/>
            <person name="Allen A.E."/>
            <person name="Hazlebeck D."/>
            <person name="Allen E.E."/>
        </authorList>
    </citation>
    <scope>NUCLEOTIDE SEQUENCE</scope>
    <source>
        <strain evidence="1">Hildebrandi</strain>
    </source>
</reference>
<name>A0A9K3LYY9_9STRA</name>
<gene>
    <name evidence="1" type="ORF">IV203_019693</name>
</gene>
<evidence type="ECO:0000313" key="2">
    <source>
        <dbReference type="Proteomes" id="UP000693970"/>
    </source>
</evidence>
<comment type="caution">
    <text evidence="1">The sequence shown here is derived from an EMBL/GenBank/DDBJ whole genome shotgun (WGS) entry which is preliminary data.</text>
</comment>
<dbReference type="PANTHER" id="PTHR21043">
    <property type="entry name" value="IOJAP SUPERFAMILY ORTHOLOG"/>
    <property type="match status" value="1"/>
</dbReference>
<dbReference type="HAMAP" id="MF_01477">
    <property type="entry name" value="Iojap_RsfS"/>
    <property type="match status" value="1"/>
</dbReference>
<dbReference type="OrthoDB" id="21330at2759"/>
<accession>A0A9K3LYY9</accession>
<reference evidence="1" key="2">
    <citation type="submission" date="2021-04" db="EMBL/GenBank/DDBJ databases">
        <authorList>
            <person name="Podell S."/>
        </authorList>
    </citation>
    <scope>NUCLEOTIDE SEQUENCE</scope>
    <source>
        <strain evidence="1">Hildebrandi</strain>
    </source>
</reference>
<dbReference type="GO" id="GO:0090071">
    <property type="term" value="P:negative regulation of ribosome biogenesis"/>
    <property type="evidence" value="ECO:0007669"/>
    <property type="project" value="TreeGrafter"/>
</dbReference>
<dbReference type="GO" id="GO:0043023">
    <property type="term" value="F:ribosomal large subunit binding"/>
    <property type="evidence" value="ECO:0007669"/>
    <property type="project" value="TreeGrafter"/>
</dbReference>
<dbReference type="Pfam" id="PF02410">
    <property type="entry name" value="RsfS"/>
    <property type="match status" value="1"/>
</dbReference>
<dbReference type="AlphaFoldDB" id="A0A9K3LYY9"/>
<evidence type="ECO:0000313" key="1">
    <source>
        <dbReference type="EMBL" id="KAG7371123.1"/>
    </source>
</evidence>
<dbReference type="PANTHER" id="PTHR21043:SF0">
    <property type="entry name" value="MITOCHONDRIAL ASSEMBLY OF RIBOSOMAL LARGE SUBUNIT PROTEIN 1"/>
    <property type="match status" value="1"/>
</dbReference>